<feature type="domain" description="Bacterial sugar transferase" evidence="3">
    <location>
        <begin position="7"/>
        <end position="181"/>
    </location>
</feature>
<evidence type="ECO:0000259" key="3">
    <source>
        <dbReference type="Pfam" id="PF02397"/>
    </source>
</evidence>
<evidence type="ECO:0000256" key="1">
    <source>
        <dbReference type="ARBA" id="ARBA00006464"/>
    </source>
</evidence>
<keyword evidence="2" id="KW-1133">Transmembrane helix</keyword>
<feature type="transmembrane region" description="Helical" evidence="2">
    <location>
        <begin position="12"/>
        <end position="35"/>
    </location>
</feature>
<dbReference type="EMBL" id="FOKU01000007">
    <property type="protein sequence ID" value="SFC21414.1"/>
    <property type="molecule type" value="Genomic_DNA"/>
</dbReference>
<evidence type="ECO:0000256" key="2">
    <source>
        <dbReference type="SAM" id="Phobius"/>
    </source>
</evidence>
<accession>A0A1M6V1H2</accession>
<dbReference type="PANTHER" id="PTHR30576">
    <property type="entry name" value="COLANIC BIOSYNTHESIS UDP-GLUCOSE LIPID CARRIER TRANSFERASE"/>
    <property type="match status" value="1"/>
</dbReference>
<protein>
    <submittedName>
        <fullName evidence="5">Sugar transferase involved in LPS biosynthesis (Colanic, teichoic acid)</fullName>
    </submittedName>
</protein>
<dbReference type="PANTHER" id="PTHR30576:SF8">
    <property type="entry name" value="UNDECAPRENYL-PHOSPHATE GALACTOSE PHOSPHOTRANSFERASE"/>
    <property type="match status" value="1"/>
</dbReference>
<dbReference type="RefSeq" id="WP_072879108.1">
    <property type="nucleotide sequence ID" value="NZ_FOKU01000007.1"/>
</dbReference>
<evidence type="ECO:0000313" key="4">
    <source>
        <dbReference type="EMBL" id="SFC21414.1"/>
    </source>
</evidence>
<keyword evidence="2" id="KW-0812">Transmembrane</keyword>
<comment type="similarity">
    <text evidence="1">Belongs to the bacterial sugar transferase family.</text>
</comment>
<dbReference type="EMBL" id="FRAT01000004">
    <property type="protein sequence ID" value="SHK75303.1"/>
    <property type="molecule type" value="Genomic_DNA"/>
</dbReference>
<keyword evidence="5" id="KW-0808">Transferase</keyword>
<gene>
    <name evidence="4" type="ORF">SAMN04487891_107145</name>
    <name evidence="5" type="ORF">SAMN05216293_1860</name>
</gene>
<evidence type="ECO:0000313" key="5">
    <source>
        <dbReference type="EMBL" id="SHK75303.1"/>
    </source>
</evidence>
<proteinExistence type="inferred from homology"/>
<comment type="caution">
    <text evidence="5">The sequence shown here is derived from an EMBL/GenBank/DDBJ whole genome shotgun (WGS) entry which is preliminary data.</text>
</comment>
<dbReference type="Pfam" id="PF02397">
    <property type="entry name" value="Bac_transf"/>
    <property type="match status" value="1"/>
</dbReference>
<dbReference type="InterPro" id="IPR003362">
    <property type="entry name" value="Bact_transf"/>
</dbReference>
<keyword evidence="7" id="KW-1185">Reference proteome</keyword>
<dbReference type="GO" id="GO:0016780">
    <property type="term" value="F:phosphotransferase activity, for other substituted phosphate groups"/>
    <property type="evidence" value="ECO:0007669"/>
    <property type="project" value="TreeGrafter"/>
</dbReference>
<sequence length="219" mass="25538">MYKNGLKRSLDFLIALFGIILLSPFFIVITIALWIDFQGNPFFRQDRPGKNEKIFNILKFKTMNDKKDDDGNLLPDNQRITKMGRLIRKTSLDEIPQLFNILMGDMSLVGPRPLRTFYLPYYNEVEKLRHTVRPGITGLAQISGRNYLTWEERFGMDVEYVRNMSLSMDFKILVETFKKAVTGKDVAEDPDAFIEHFDSYRKKQMSEGIFSSNQDQVVE</sequence>
<evidence type="ECO:0000313" key="7">
    <source>
        <dbReference type="Proteomes" id="UP000198940"/>
    </source>
</evidence>
<dbReference type="OrthoDB" id="9808602at2"/>
<dbReference type="Proteomes" id="UP000198940">
    <property type="component" value="Unassembled WGS sequence"/>
</dbReference>
<reference evidence="5 6" key="1">
    <citation type="submission" date="2016-11" db="EMBL/GenBank/DDBJ databases">
        <authorList>
            <person name="Varghese N."/>
            <person name="Submissions S."/>
        </authorList>
    </citation>
    <scope>NUCLEOTIDE SEQUENCE [LARGE SCALE GENOMIC DNA]</scope>
    <source>
        <strain evidence="5 6">CGMCC 1.12174</strain>
        <strain evidence="4 7">DSM 26351</strain>
    </source>
</reference>
<evidence type="ECO:0000313" key="6">
    <source>
        <dbReference type="Proteomes" id="UP000184031"/>
    </source>
</evidence>
<keyword evidence="2" id="KW-0472">Membrane</keyword>
<name>A0A1M6V1H2_9FLAO</name>
<dbReference type="AlphaFoldDB" id="A0A1M6V1H2"/>
<dbReference type="STRING" id="1055723.SAMN05216293_1860"/>
<organism evidence="5 6">
    <name type="scientific">Flagellimonas taeanensis</name>
    <dbReference type="NCBI Taxonomy" id="1005926"/>
    <lineage>
        <taxon>Bacteria</taxon>
        <taxon>Pseudomonadati</taxon>
        <taxon>Bacteroidota</taxon>
        <taxon>Flavobacteriia</taxon>
        <taxon>Flavobacteriales</taxon>
        <taxon>Flavobacteriaceae</taxon>
        <taxon>Flagellimonas</taxon>
    </lineage>
</organism>
<dbReference type="Proteomes" id="UP000184031">
    <property type="component" value="Unassembled WGS sequence"/>
</dbReference>